<reference evidence="3" key="1">
    <citation type="submission" date="2025-08" db="UniProtKB">
        <authorList>
            <consortium name="RefSeq"/>
        </authorList>
    </citation>
    <scope>IDENTIFICATION</scope>
    <source>
        <tissue evidence="3">Whole body</tissue>
    </source>
</reference>
<dbReference type="OrthoDB" id="7698633at2759"/>
<gene>
    <name evidence="3" type="primary">LOC112468248</name>
</gene>
<dbReference type="AlphaFoldDB" id="A0A6J1RDV6"/>
<feature type="compositionally biased region" description="Polar residues" evidence="1">
    <location>
        <begin position="316"/>
        <end position="329"/>
    </location>
</feature>
<evidence type="ECO:0000313" key="3">
    <source>
        <dbReference type="RefSeq" id="XP_024893134.1"/>
    </source>
</evidence>
<feature type="region of interest" description="Disordered" evidence="1">
    <location>
        <begin position="316"/>
        <end position="343"/>
    </location>
</feature>
<proteinExistence type="predicted"/>
<evidence type="ECO:0000256" key="1">
    <source>
        <dbReference type="SAM" id="MobiDB-lite"/>
    </source>
</evidence>
<dbReference type="Proteomes" id="UP000504618">
    <property type="component" value="Unplaced"/>
</dbReference>
<dbReference type="RefSeq" id="XP_024893134.1">
    <property type="nucleotide sequence ID" value="XM_025037366.1"/>
</dbReference>
<sequence>MEIDNNSTNAELSNQKNGDILEKIAILKIYVSMLETTIKALKFGRSQLANIQSKLSSNGAMMSDVQSRRNWSTELCRDISQFTGMPCIKIEQNSKFVFEMSNSKDIAKKGLYAIEILIDDDGHGKLGKCVLPNFIDVRNMLSQYRIDNLNNVKHFLKSCKHHIDCYFSRLKQADEVKKLFLEAEHAYICYNSDVSLIELTMLGIRDINITKLYDIILYLHYNLDETRPYKLSTTVDESEIASPTLIRRFNKYFEPFLKMDLTSALLQLSEFQNEFAWDIFVEQDDEDDIEIYDDDSVNENTGIMIQYLYRGDNLTRSNGNEAQNDSMENGNEELASDEKEMET</sequence>
<protein>
    <submittedName>
        <fullName evidence="3">Uncharacterized protein LOC112468248</fullName>
    </submittedName>
</protein>
<evidence type="ECO:0000313" key="2">
    <source>
        <dbReference type="Proteomes" id="UP000504618"/>
    </source>
</evidence>
<organism evidence="2 3">
    <name type="scientific">Temnothorax curvispinosus</name>
    <dbReference type="NCBI Taxonomy" id="300111"/>
    <lineage>
        <taxon>Eukaryota</taxon>
        <taxon>Metazoa</taxon>
        <taxon>Ecdysozoa</taxon>
        <taxon>Arthropoda</taxon>
        <taxon>Hexapoda</taxon>
        <taxon>Insecta</taxon>
        <taxon>Pterygota</taxon>
        <taxon>Neoptera</taxon>
        <taxon>Endopterygota</taxon>
        <taxon>Hymenoptera</taxon>
        <taxon>Apocrita</taxon>
        <taxon>Aculeata</taxon>
        <taxon>Formicoidea</taxon>
        <taxon>Formicidae</taxon>
        <taxon>Myrmicinae</taxon>
        <taxon>Temnothorax</taxon>
    </lineage>
</organism>
<dbReference type="GeneID" id="112468248"/>
<keyword evidence="2" id="KW-1185">Reference proteome</keyword>
<accession>A0A6J1RDV6</accession>
<name>A0A6J1RDV6_9HYME</name>